<name>A0ABV6RA72_9MICO</name>
<gene>
    <name evidence="1" type="ORF">ACFFF6_02715</name>
</gene>
<evidence type="ECO:0008006" key="3">
    <source>
        <dbReference type="Google" id="ProtNLM"/>
    </source>
</evidence>
<evidence type="ECO:0000313" key="2">
    <source>
        <dbReference type="Proteomes" id="UP001589793"/>
    </source>
</evidence>
<dbReference type="RefSeq" id="WP_376977988.1">
    <property type="nucleotide sequence ID" value="NZ_JBHLSV010000002.1"/>
</dbReference>
<dbReference type="EMBL" id="JBHLSV010000002">
    <property type="protein sequence ID" value="MFC0672863.1"/>
    <property type="molecule type" value="Genomic_DNA"/>
</dbReference>
<protein>
    <recommendedName>
        <fullName evidence="3">IPT/TIG domain-containing protein</fullName>
    </recommendedName>
</protein>
<keyword evidence="2" id="KW-1185">Reference proteome</keyword>
<organism evidence="1 2">
    <name type="scientific">Brachybacterium hainanense</name>
    <dbReference type="NCBI Taxonomy" id="1541174"/>
    <lineage>
        <taxon>Bacteria</taxon>
        <taxon>Bacillati</taxon>
        <taxon>Actinomycetota</taxon>
        <taxon>Actinomycetes</taxon>
        <taxon>Micrococcales</taxon>
        <taxon>Dermabacteraceae</taxon>
        <taxon>Brachybacterium</taxon>
    </lineage>
</organism>
<dbReference type="Proteomes" id="UP001589793">
    <property type="component" value="Unassembled WGS sequence"/>
</dbReference>
<reference evidence="1 2" key="1">
    <citation type="submission" date="2024-09" db="EMBL/GenBank/DDBJ databases">
        <authorList>
            <person name="Sun Q."/>
            <person name="Mori K."/>
        </authorList>
    </citation>
    <scope>NUCLEOTIDE SEQUENCE [LARGE SCALE GENOMIC DNA]</scope>
    <source>
        <strain evidence="1 2">CICC 10874</strain>
    </source>
</reference>
<comment type="caution">
    <text evidence="1">The sequence shown here is derived from an EMBL/GenBank/DDBJ whole genome shotgun (WGS) entry which is preliminary data.</text>
</comment>
<evidence type="ECO:0000313" key="1">
    <source>
        <dbReference type="EMBL" id="MFC0672863.1"/>
    </source>
</evidence>
<accession>A0ABV6RA72</accession>
<proteinExistence type="predicted"/>
<sequence>MPAAVVAVSAPAIASSGTPQDVIVDSSCYGVTILGIGMSFPQFTITAVGAPIGAGSTFLLSGTGLGNLTIGGMGGFFDFEVIGGNSIRVTISEEIPAGGSATIRVTGMASAQALRYYTLSVENILINRNDELGNDSASASLSGVSFLGVLVGYCGTGRSTRALSTGDEEDGGLRARNEQRIEAMGEDERVELVSRIEALRTTPLSEWP</sequence>